<name>A0A0F9YST6_9MICR</name>
<dbReference type="InterPro" id="IPR031541">
    <property type="entry name" value="HTH_micro"/>
</dbReference>
<accession>A0A0F9YST6</accession>
<dbReference type="Pfam" id="PF17007">
    <property type="entry name" value="HTH_micro"/>
    <property type="match status" value="1"/>
</dbReference>
<proteinExistence type="predicted"/>
<dbReference type="VEuPathDB" id="MicrosporidiaDB:G9O61_00g004380"/>
<evidence type="ECO:0000313" key="2">
    <source>
        <dbReference type="Proteomes" id="UP000034350"/>
    </source>
</evidence>
<dbReference type="OMA" id="RIGFRES"/>
<protein>
    <submittedName>
        <fullName evidence="1">Uncharacterized protein</fullName>
    </submittedName>
</protein>
<dbReference type="GeneID" id="36319065"/>
<organism evidence="1 2">
    <name type="scientific">Vairimorpha ceranae</name>
    <dbReference type="NCBI Taxonomy" id="40302"/>
    <lineage>
        <taxon>Eukaryota</taxon>
        <taxon>Fungi</taxon>
        <taxon>Fungi incertae sedis</taxon>
        <taxon>Microsporidia</taxon>
        <taxon>Nosematidae</taxon>
        <taxon>Vairimorpha</taxon>
    </lineage>
</organism>
<dbReference type="Proteomes" id="UP000034350">
    <property type="component" value="Unassembled WGS sequence"/>
</dbReference>
<dbReference type="OrthoDB" id="2190283at2759"/>
<dbReference type="VEuPathDB" id="MicrosporidiaDB:AAJ76_1600030566"/>
<dbReference type="RefSeq" id="XP_024331354.1">
    <property type="nucleotide sequence ID" value="XM_024474156.1"/>
</dbReference>
<dbReference type="VEuPathDB" id="MicrosporidiaDB:NCER_100055"/>
<reference evidence="1 2" key="1">
    <citation type="journal article" date="2015" name="Environ. Microbiol.">
        <title>Genome analyses suggest the presence of polyploidy and recent human-driven expansions in eight global populations of the honeybee pathogen Nosema ceranae.</title>
        <authorList>
            <person name="Pelin A."/>
            <person name="Selman M."/>
            <person name="Aris-Brosou S."/>
            <person name="Farinelli L."/>
            <person name="Corradi N."/>
        </authorList>
    </citation>
    <scope>NUCLEOTIDE SEQUENCE [LARGE SCALE GENOMIC DNA]</scope>
    <source>
        <strain evidence="1 2">PA08 1199</strain>
    </source>
</reference>
<evidence type="ECO:0000313" key="1">
    <source>
        <dbReference type="EMBL" id="KKO75612.1"/>
    </source>
</evidence>
<keyword evidence="2" id="KW-1185">Reference proteome</keyword>
<dbReference type="AlphaFoldDB" id="A0A0F9YST6"/>
<sequence>MDKYKNELLYFGLYGTSLSNYKKEEIKLFCNTDFVDIFYKADVSKIENDFNGDTITKLKDYDTIIKDYDLLNIRIKFNIFKERLLRYKFKEDYPYRVIDFLLKADGFVKSAEIREHLHLDSKKLFYVAKKLRCKEVLEQKRGNGAHWLIKINKDKLFENKGLEYTQYDSPFIPIKFCTEIPILDQIKKLIGETYIGITTEDMQKQFGLSIRQSLHYLNKIIELNSNRYKWKEIFIGRVKRRLFYLVDNADAPNYEEAETKKFITINDRIDALNQMLEEKRGFVISEDTQKQFQHKMNYSYFPCKKTIMSTALKAGHKIYALMDTSERKTLIIHKDVDISSYLNNNSNEKEIDFNNKLEKSFYHKFVLNEIFLPTDNLFITDDRERITIFFDFLVKNSVNGYTVISKELIYKMNLKLLFNVIPVEIPNILLKILDSDTLNESNLDLDKLKDISYFDLCNKNLFYKFTKKLKISLSYRRIIKYLLELETFGLFKKYIGLNTNIESLNNLDSYKLQDLNIVEEQDKLHIKTFSLNSPSEPISEFIVNEDFNILMEKNNSFLVESLINKPFIIKIHSDYKSILSNIKQRSKKNIYVSFIDRIKCFDFLQSYDKSSAYKNIKKFIEHKYFEFHKEVMKIIDNIIGNVKSDSDEITADDLDMFEFLYTKIKYDLVLNDYLDPSKYIKFSCINAVLHKLNKDEIIYCTEKKLTVEGCRLKNKIKTKLNKGFNIEDTNLKKFIDRNTIYKMYFIHFYELLVKYGSMELQQLLDKCKICKDFEFYNFLKAYEDVFEINEIDNFKVISVKIDMDPLDFI</sequence>
<comment type="caution">
    <text evidence="1">The sequence shown here is derived from an EMBL/GenBank/DDBJ whole genome shotgun (WGS) entry which is preliminary data.</text>
</comment>
<gene>
    <name evidence="1" type="ORF">AAJ76_1600030566</name>
</gene>
<dbReference type="EMBL" id="JPQZ01000016">
    <property type="protein sequence ID" value="KKO75612.1"/>
    <property type="molecule type" value="Genomic_DNA"/>
</dbReference>